<proteinExistence type="predicted"/>
<protein>
    <submittedName>
        <fullName evidence="1">Uncharacterized protein</fullName>
    </submittedName>
</protein>
<name>A0ABD0JRG3_9CAEN</name>
<organism evidence="1 2">
    <name type="scientific">Batillaria attramentaria</name>
    <dbReference type="NCBI Taxonomy" id="370345"/>
    <lineage>
        <taxon>Eukaryota</taxon>
        <taxon>Metazoa</taxon>
        <taxon>Spiralia</taxon>
        <taxon>Lophotrochozoa</taxon>
        <taxon>Mollusca</taxon>
        <taxon>Gastropoda</taxon>
        <taxon>Caenogastropoda</taxon>
        <taxon>Sorbeoconcha</taxon>
        <taxon>Cerithioidea</taxon>
        <taxon>Batillariidae</taxon>
        <taxon>Batillaria</taxon>
    </lineage>
</organism>
<reference evidence="1 2" key="1">
    <citation type="journal article" date="2023" name="Sci. Data">
        <title>Genome assembly of the Korean intertidal mud-creeper Batillaria attramentaria.</title>
        <authorList>
            <person name="Patra A.K."/>
            <person name="Ho P.T."/>
            <person name="Jun S."/>
            <person name="Lee S.J."/>
            <person name="Kim Y."/>
            <person name="Won Y.J."/>
        </authorList>
    </citation>
    <scope>NUCLEOTIDE SEQUENCE [LARGE SCALE GENOMIC DNA]</scope>
    <source>
        <strain evidence="1">Wonlab-2016</strain>
    </source>
</reference>
<sequence>MPVRRETTLPAAAVVFQGTEPILLQLVHEALPSDVQASPPHRMISNSSPTEQANAGWLKPQLVNRLGSQRCINNDTVGKGRVLRKHLGMTSGSGLEGTLCTARLHYGVTDRLLPLSDLIGQI</sequence>
<dbReference type="EMBL" id="JACVVK020000349">
    <property type="protein sequence ID" value="KAK7477477.1"/>
    <property type="molecule type" value="Genomic_DNA"/>
</dbReference>
<gene>
    <name evidence="1" type="ORF">BaRGS_00031301</name>
</gene>
<evidence type="ECO:0000313" key="1">
    <source>
        <dbReference type="EMBL" id="KAK7477477.1"/>
    </source>
</evidence>
<comment type="caution">
    <text evidence="1">The sequence shown here is derived from an EMBL/GenBank/DDBJ whole genome shotgun (WGS) entry which is preliminary data.</text>
</comment>
<keyword evidence="2" id="KW-1185">Reference proteome</keyword>
<accession>A0ABD0JRG3</accession>
<dbReference type="AlphaFoldDB" id="A0ABD0JRG3"/>
<dbReference type="Proteomes" id="UP001519460">
    <property type="component" value="Unassembled WGS sequence"/>
</dbReference>
<evidence type="ECO:0000313" key="2">
    <source>
        <dbReference type="Proteomes" id="UP001519460"/>
    </source>
</evidence>